<dbReference type="PROSITE" id="PS50801">
    <property type="entry name" value="STAS"/>
    <property type="match status" value="1"/>
</dbReference>
<dbReference type="CDD" id="cd07043">
    <property type="entry name" value="STAS_anti-anti-sigma_factors"/>
    <property type="match status" value="1"/>
</dbReference>
<dbReference type="InterPro" id="IPR002645">
    <property type="entry name" value="STAS_dom"/>
</dbReference>
<evidence type="ECO:0000313" key="2">
    <source>
        <dbReference type="EMBL" id="MBC9784705.1"/>
    </source>
</evidence>
<dbReference type="InterPro" id="IPR036513">
    <property type="entry name" value="STAS_dom_sf"/>
</dbReference>
<organism evidence="2 3">
    <name type="scientific">Heliobacterium chlorum</name>
    <dbReference type="NCBI Taxonomy" id="2698"/>
    <lineage>
        <taxon>Bacteria</taxon>
        <taxon>Bacillati</taxon>
        <taxon>Bacillota</taxon>
        <taxon>Clostridia</taxon>
        <taxon>Eubacteriales</taxon>
        <taxon>Heliobacteriaceae</taxon>
        <taxon>Heliobacterium</taxon>
    </lineage>
</organism>
<evidence type="ECO:0000259" key="1">
    <source>
        <dbReference type="PROSITE" id="PS50801"/>
    </source>
</evidence>
<dbReference type="RefSeq" id="WP_188039934.1">
    <property type="nucleotide sequence ID" value="NZ_JACVHF010000008.1"/>
</dbReference>
<name>A0ABR7T403_HELCL</name>
<dbReference type="Proteomes" id="UP000617402">
    <property type="component" value="Unassembled WGS sequence"/>
</dbReference>
<protein>
    <submittedName>
        <fullName evidence="2">STAS domain-containing protein</fullName>
    </submittedName>
</protein>
<feature type="domain" description="STAS" evidence="1">
    <location>
        <begin position="26"/>
        <end position="128"/>
    </location>
</feature>
<proteinExistence type="predicted"/>
<dbReference type="EMBL" id="JACVHF010000008">
    <property type="protein sequence ID" value="MBC9784705.1"/>
    <property type="molecule type" value="Genomic_DNA"/>
</dbReference>
<keyword evidence="3" id="KW-1185">Reference proteome</keyword>
<dbReference type="Gene3D" id="3.30.750.24">
    <property type="entry name" value="STAS domain"/>
    <property type="match status" value="1"/>
</dbReference>
<reference evidence="2 3" key="1">
    <citation type="submission" date="2020-07" db="EMBL/GenBank/DDBJ databases">
        <title>Draft whole-genome sequence of Heliobacterium chlorum DSM 3682, type strain.</title>
        <authorList>
            <person name="Kyndt J.A."/>
            <person name="Meyer T.E."/>
            <person name="Imhoff J.F."/>
        </authorList>
    </citation>
    <scope>NUCLEOTIDE SEQUENCE [LARGE SCALE GENOMIC DNA]</scope>
    <source>
        <strain evidence="2 3">DSM 3682</strain>
    </source>
</reference>
<dbReference type="Pfam" id="PF01740">
    <property type="entry name" value="STAS"/>
    <property type="match status" value="1"/>
</dbReference>
<evidence type="ECO:0000313" key="3">
    <source>
        <dbReference type="Proteomes" id="UP000617402"/>
    </source>
</evidence>
<gene>
    <name evidence="2" type="ORF">H1S01_09305</name>
</gene>
<comment type="caution">
    <text evidence="2">The sequence shown here is derived from an EMBL/GenBank/DDBJ whole genome shotgun (WGS) entry which is preliminary data.</text>
</comment>
<accession>A0ABR7T403</accession>
<dbReference type="SUPFAM" id="SSF52091">
    <property type="entry name" value="SpoIIaa-like"/>
    <property type="match status" value="1"/>
</dbReference>
<sequence length="128" mass="14541">MCSSTRNEITQTCLRPEGKSSCCVFTRIDILTEENQLVVKPKVSLDIININYFCSSFYDHLYLLLLNRKTIIFDLSTIRYIDSTGISLLLKVYLSTQSLGVSFYIVNTSVLVLEIFKIAKLDGLLCVK</sequence>